<dbReference type="FunFam" id="3.30.40.10:FF:000187">
    <property type="entry name" value="E3 ubiquitin-protein ligase ATL6"/>
    <property type="match status" value="1"/>
</dbReference>
<feature type="transmembrane region" description="Helical" evidence="16">
    <location>
        <begin position="38"/>
        <end position="65"/>
    </location>
</feature>
<comment type="subcellular location">
    <subcellularLocation>
        <location evidence="2">Membrane</location>
        <topology evidence="2">Single-pass membrane protein</topology>
    </subcellularLocation>
</comment>
<sequence length="219" mass="23842">MATPPIDRQHQHLHLRPPPPSPTIAPASVRSLPMLLPVFILFFVLLSFLSVFLCRDLLHFASLWLHRRRRLLRSPGAAATGDQGAKAGGLDSRILASFPMIPYSAVKGMQEGKCGIECAVCLAEFSGSDAVRLLTVCCHAFHPACIDSWLDTHSTCPLCRSDLKAPPDEAAVMAVREVVDGNNGGRERSESHTITIPIPIPEEAADHKSQSSIEDLNHN</sequence>
<dbReference type="EC" id="2.3.2.27" evidence="4"/>
<dbReference type="Gramene" id="Aco018782.1.mrna1">
    <property type="protein sequence ID" value="Aco018782.1.mrna1.cds1"/>
    <property type="gene ID" value="Aco018782.1.path1"/>
</dbReference>
<dbReference type="PANTHER" id="PTHR14155:SF521">
    <property type="entry name" value="RING-H2 FINGER PROTEIN ATL30"/>
    <property type="match status" value="1"/>
</dbReference>
<dbReference type="InterPro" id="IPR053238">
    <property type="entry name" value="RING-H2_zinc_finger"/>
</dbReference>
<evidence type="ECO:0000256" key="13">
    <source>
        <dbReference type="ARBA" id="ARBA00024209"/>
    </source>
</evidence>
<dbReference type="InterPro" id="IPR013083">
    <property type="entry name" value="Znf_RING/FYVE/PHD"/>
</dbReference>
<dbReference type="OrthoDB" id="9984778at2759"/>
<dbReference type="GO" id="GO:0016020">
    <property type="term" value="C:membrane"/>
    <property type="evidence" value="ECO:0007669"/>
    <property type="project" value="UniProtKB-SubCell"/>
</dbReference>
<evidence type="ECO:0000256" key="5">
    <source>
        <dbReference type="ARBA" id="ARBA00022679"/>
    </source>
</evidence>
<evidence type="ECO:0000256" key="9">
    <source>
        <dbReference type="ARBA" id="ARBA00022786"/>
    </source>
</evidence>
<dbReference type="SUPFAM" id="SSF57850">
    <property type="entry name" value="RING/U-box"/>
    <property type="match status" value="1"/>
</dbReference>
<dbReference type="PROSITE" id="PS50089">
    <property type="entry name" value="ZF_RING_2"/>
    <property type="match status" value="1"/>
</dbReference>
<feature type="compositionally biased region" description="Basic and acidic residues" evidence="15">
    <location>
        <begin position="204"/>
        <end position="219"/>
    </location>
</feature>
<dbReference type="SMART" id="SM00184">
    <property type="entry name" value="RING"/>
    <property type="match status" value="1"/>
</dbReference>
<evidence type="ECO:0000256" key="8">
    <source>
        <dbReference type="ARBA" id="ARBA00022771"/>
    </source>
</evidence>
<evidence type="ECO:0000256" key="16">
    <source>
        <dbReference type="SAM" id="Phobius"/>
    </source>
</evidence>
<dbReference type="Gene3D" id="3.30.40.10">
    <property type="entry name" value="Zinc/RING finger domain, C3HC4 (zinc finger)"/>
    <property type="match status" value="1"/>
</dbReference>
<evidence type="ECO:0000256" key="4">
    <source>
        <dbReference type="ARBA" id="ARBA00012483"/>
    </source>
</evidence>
<organism evidence="18 19">
    <name type="scientific">Ananas comosus</name>
    <name type="common">Pineapple</name>
    <name type="synonym">Ananas ananas</name>
    <dbReference type="NCBI Taxonomy" id="4615"/>
    <lineage>
        <taxon>Eukaryota</taxon>
        <taxon>Viridiplantae</taxon>
        <taxon>Streptophyta</taxon>
        <taxon>Embryophyta</taxon>
        <taxon>Tracheophyta</taxon>
        <taxon>Spermatophyta</taxon>
        <taxon>Magnoliopsida</taxon>
        <taxon>Liliopsida</taxon>
        <taxon>Poales</taxon>
        <taxon>Bromeliaceae</taxon>
        <taxon>Bromelioideae</taxon>
        <taxon>Ananas</taxon>
    </lineage>
</organism>
<evidence type="ECO:0000256" key="2">
    <source>
        <dbReference type="ARBA" id="ARBA00004167"/>
    </source>
</evidence>
<feature type="domain" description="RING-type" evidence="17">
    <location>
        <begin position="118"/>
        <end position="160"/>
    </location>
</feature>
<dbReference type="GO" id="GO:0061630">
    <property type="term" value="F:ubiquitin protein ligase activity"/>
    <property type="evidence" value="ECO:0007669"/>
    <property type="project" value="UniProtKB-EC"/>
</dbReference>
<keyword evidence="12 16" id="KW-0472">Membrane</keyword>
<comment type="pathway">
    <text evidence="3">Protein modification; protein ubiquitination.</text>
</comment>
<dbReference type="GO" id="GO:0008270">
    <property type="term" value="F:zinc ion binding"/>
    <property type="evidence" value="ECO:0007669"/>
    <property type="project" value="UniProtKB-KW"/>
</dbReference>
<dbReference type="InterPro" id="IPR001841">
    <property type="entry name" value="Znf_RING"/>
</dbReference>
<evidence type="ECO:0000313" key="19">
    <source>
        <dbReference type="RefSeq" id="XP_020102159.1"/>
    </source>
</evidence>
<evidence type="ECO:0000256" key="12">
    <source>
        <dbReference type="ARBA" id="ARBA00023136"/>
    </source>
</evidence>
<keyword evidence="5" id="KW-0808">Transferase</keyword>
<accession>A0A6P5G192</accession>
<keyword evidence="9" id="KW-0833">Ubl conjugation pathway</keyword>
<gene>
    <name evidence="19" type="primary">LOC109719757</name>
</gene>
<reference evidence="19" key="2">
    <citation type="submission" date="2025-08" db="UniProtKB">
        <authorList>
            <consortium name="RefSeq"/>
        </authorList>
    </citation>
    <scope>IDENTIFICATION</scope>
    <source>
        <tissue evidence="19">Leaf</tissue>
    </source>
</reference>
<dbReference type="Proteomes" id="UP000515123">
    <property type="component" value="Linkage group 13"/>
</dbReference>
<comment type="similarity">
    <text evidence="13">Belongs to the RING-type zinc finger family. ATL subfamily.</text>
</comment>
<proteinExistence type="inferred from homology"/>
<comment type="catalytic activity">
    <reaction evidence="1">
        <text>S-ubiquitinyl-[E2 ubiquitin-conjugating enzyme]-L-cysteine + [acceptor protein]-L-lysine = [E2 ubiquitin-conjugating enzyme]-L-cysteine + N(6)-ubiquitinyl-[acceptor protein]-L-lysine.</text>
        <dbReference type="EC" id="2.3.2.27"/>
    </reaction>
</comment>
<evidence type="ECO:0000256" key="3">
    <source>
        <dbReference type="ARBA" id="ARBA00004906"/>
    </source>
</evidence>
<feature type="region of interest" description="Disordered" evidence="15">
    <location>
        <begin position="1"/>
        <end position="22"/>
    </location>
</feature>
<dbReference type="AlphaFoldDB" id="A0A6P5G192"/>
<dbReference type="Pfam" id="PF13639">
    <property type="entry name" value="zf-RING_2"/>
    <property type="match status" value="1"/>
</dbReference>
<evidence type="ECO:0000256" key="7">
    <source>
        <dbReference type="ARBA" id="ARBA00022723"/>
    </source>
</evidence>
<keyword evidence="7" id="KW-0479">Metal-binding</keyword>
<protein>
    <recommendedName>
        <fullName evidence="4">RING-type E3 ubiquitin transferase</fullName>
        <ecNumber evidence="4">2.3.2.27</ecNumber>
    </recommendedName>
</protein>
<keyword evidence="18" id="KW-1185">Reference proteome</keyword>
<evidence type="ECO:0000256" key="6">
    <source>
        <dbReference type="ARBA" id="ARBA00022692"/>
    </source>
</evidence>
<keyword evidence="8 14" id="KW-0863">Zinc-finger</keyword>
<feature type="region of interest" description="Disordered" evidence="15">
    <location>
        <begin position="181"/>
        <end position="219"/>
    </location>
</feature>
<evidence type="ECO:0000313" key="18">
    <source>
        <dbReference type="Proteomes" id="UP000515123"/>
    </source>
</evidence>
<keyword evidence="11 16" id="KW-1133">Transmembrane helix</keyword>
<reference evidence="18" key="1">
    <citation type="journal article" date="2015" name="Nat. Genet.">
        <title>The pineapple genome and the evolution of CAM photosynthesis.</title>
        <authorList>
            <person name="Ming R."/>
            <person name="VanBuren R."/>
            <person name="Wai C.M."/>
            <person name="Tang H."/>
            <person name="Schatz M.C."/>
            <person name="Bowers J.E."/>
            <person name="Lyons E."/>
            <person name="Wang M.L."/>
            <person name="Chen J."/>
            <person name="Biggers E."/>
            <person name="Zhang J."/>
            <person name="Huang L."/>
            <person name="Zhang L."/>
            <person name="Miao W."/>
            <person name="Zhang J."/>
            <person name="Ye Z."/>
            <person name="Miao C."/>
            <person name="Lin Z."/>
            <person name="Wang H."/>
            <person name="Zhou H."/>
            <person name="Yim W.C."/>
            <person name="Priest H.D."/>
            <person name="Zheng C."/>
            <person name="Woodhouse M."/>
            <person name="Edger P.P."/>
            <person name="Guyot R."/>
            <person name="Guo H.B."/>
            <person name="Guo H."/>
            <person name="Zheng G."/>
            <person name="Singh R."/>
            <person name="Sharma A."/>
            <person name="Min X."/>
            <person name="Zheng Y."/>
            <person name="Lee H."/>
            <person name="Gurtowski J."/>
            <person name="Sedlazeck F.J."/>
            <person name="Harkess A."/>
            <person name="McKain M.R."/>
            <person name="Liao Z."/>
            <person name="Fang J."/>
            <person name="Liu J."/>
            <person name="Zhang X."/>
            <person name="Zhang Q."/>
            <person name="Hu W."/>
            <person name="Qin Y."/>
            <person name="Wang K."/>
            <person name="Chen L.Y."/>
            <person name="Shirley N."/>
            <person name="Lin Y.R."/>
            <person name="Liu L.Y."/>
            <person name="Hernandez A.G."/>
            <person name="Wright C.L."/>
            <person name="Bulone V."/>
            <person name="Tuskan G.A."/>
            <person name="Heath K."/>
            <person name="Zee F."/>
            <person name="Moore P.H."/>
            <person name="Sunkar R."/>
            <person name="Leebens-Mack J.H."/>
            <person name="Mockler T."/>
            <person name="Bennetzen J.L."/>
            <person name="Freeling M."/>
            <person name="Sankoff D."/>
            <person name="Paterson A.H."/>
            <person name="Zhu X."/>
            <person name="Yang X."/>
            <person name="Smith J.A."/>
            <person name="Cushman J.C."/>
            <person name="Paull R.E."/>
            <person name="Yu Q."/>
        </authorList>
    </citation>
    <scope>NUCLEOTIDE SEQUENCE [LARGE SCALE GENOMIC DNA]</scope>
    <source>
        <strain evidence="18">cv. F153</strain>
    </source>
</reference>
<evidence type="ECO:0000256" key="11">
    <source>
        <dbReference type="ARBA" id="ARBA00022989"/>
    </source>
</evidence>
<evidence type="ECO:0000256" key="15">
    <source>
        <dbReference type="SAM" id="MobiDB-lite"/>
    </source>
</evidence>
<keyword evidence="6 16" id="KW-0812">Transmembrane</keyword>
<evidence type="ECO:0000259" key="17">
    <source>
        <dbReference type="PROSITE" id="PS50089"/>
    </source>
</evidence>
<dbReference type="PANTHER" id="PTHR14155">
    <property type="entry name" value="RING FINGER DOMAIN-CONTAINING"/>
    <property type="match status" value="1"/>
</dbReference>
<evidence type="ECO:0000256" key="14">
    <source>
        <dbReference type="PROSITE-ProRule" id="PRU00175"/>
    </source>
</evidence>
<evidence type="ECO:0000256" key="1">
    <source>
        <dbReference type="ARBA" id="ARBA00000900"/>
    </source>
</evidence>
<dbReference type="RefSeq" id="XP_020102159.1">
    <property type="nucleotide sequence ID" value="XM_020246570.1"/>
</dbReference>
<keyword evidence="10" id="KW-0862">Zinc</keyword>
<dbReference type="GeneID" id="109719757"/>
<evidence type="ECO:0000256" key="10">
    <source>
        <dbReference type="ARBA" id="ARBA00022833"/>
    </source>
</evidence>
<name>A0A6P5G192_ANACO</name>